<dbReference type="InterPro" id="IPR001611">
    <property type="entry name" value="Leu-rich_rpt"/>
</dbReference>
<dbReference type="Proteomes" id="UP000481153">
    <property type="component" value="Unassembled WGS sequence"/>
</dbReference>
<evidence type="ECO:0000256" key="1">
    <source>
        <dbReference type="ARBA" id="ARBA00022837"/>
    </source>
</evidence>
<reference evidence="4 5" key="1">
    <citation type="submission" date="2019-07" db="EMBL/GenBank/DDBJ databases">
        <title>Genomics analysis of Aphanomyces spp. identifies a new class of oomycete effector associated with host adaptation.</title>
        <authorList>
            <person name="Gaulin E."/>
        </authorList>
    </citation>
    <scope>NUCLEOTIDE SEQUENCE [LARGE SCALE GENOMIC DNA]</scope>
    <source>
        <strain evidence="4 5">ATCC 201684</strain>
    </source>
</reference>
<feature type="domain" description="EF-hand" evidence="3">
    <location>
        <begin position="682"/>
        <end position="717"/>
    </location>
</feature>
<evidence type="ECO:0000313" key="5">
    <source>
        <dbReference type="Proteomes" id="UP000481153"/>
    </source>
</evidence>
<comment type="caution">
    <text evidence="4">The sequence shown here is derived from an EMBL/GenBank/DDBJ whole genome shotgun (WGS) entry which is preliminary data.</text>
</comment>
<sequence>MKWRGRVSWEPDILESVSPANSPSKWHPSPLRNVHNMSTSNGEKSMLRNDSKSQHASPEPSQDEIDALLTKFKIAAEARTGIRDTLLAQYTATPNSYTFVPSPSTEPATDMYERPLSPSVPERKFKNVQRALEGGSSDEEDDDTEAQEMKELYFGLTARGKFFEKYAGLHAKPHCFMPATSKSSAQFKNIQDLNGSEVRMSPRTRFLSACLSDAGEPPLPLLIRKHGTTTFDFSHQSLGDTFIMEFARALRDVPYVEAINVCDNRLSDRALNELLIALETKPNLTRLDISRNEIGARSAKTLKAYIGSSGCTLQHLSVCKADIDDIECAAFMVAFEANKSVVELRMSRNRIGEAENLNVVQPNFTTGGEALGNMLNVNLTLTTLDVSWNLLRLASGITLANSLKLNYNLYELTLAYNALGDAGAMAFGQALVINKTLRVLDLSFNNISTKGASVLASTVLRSHSLTTLTLDGNNIGHQGGKVLMYSMVNNRSPSGCTVSMKGCNLNERNRGQSLFDPLEPGGDYMLDCSDPYDNMVASELLRLATFRKGCAFGRIELKPTRDAPKKSAQPIKLVRREPTRKKSSGTKTLMDLSFHDMDVNKTGSITLTDLHHVLLELGFHPSLAQTEVLFKKIDADNSGTIDEAELSGDLFHAVFQLIDANGSGTIDMEELRQAFVLMGAKATERDVEAAMCAYDVDGSGTIEEDEFVELMRNQVIQRVDQHQAANSAEALALRDESTGAIWTIPSSGFLDIGFIYERELMNERESFACYGLSDRGLKKIVQSVERGKETMQQQDLLNAAVMDTEIRMTAAQAMTLMESCGDMQEQKRVGAVARLLPQLTASKEAQALVKRVLTLRERYMLRLRLGPIYFPLLGIPTNHYVLDLSRPQERLALVKLAEIAQAEKQFSKARSGRGDTSQHGNWENFRNEMVDGKPAILTSSFFQTMPLKGKLEFDYVSTTRPPRGTKPMSDRRFQQLLSQIGRDDLNLIANDSPPRNVHERWNLIRETVRGRKIKQWILDMKKAFHVTNHSKEHIGVKLFQIETAVCDRWITVAQAGEIVRCMPTQNHGKTETCRILFPRIIDIENFMQIFDTLTFPEKAECAYFLGWLNILNPQFPDRYYEFDLSVREEREAVKIFVRLATTEPGENWIHETFGWVRGEPPIPGWELPKSWANVRMLV</sequence>
<dbReference type="SUPFAM" id="SSF47473">
    <property type="entry name" value="EF-hand"/>
    <property type="match status" value="1"/>
</dbReference>
<organism evidence="4 5">
    <name type="scientific">Aphanomyces euteiches</name>
    <dbReference type="NCBI Taxonomy" id="100861"/>
    <lineage>
        <taxon>Eukaryota</taxon>
        <taxon>Sar</taxon>
        <taxon>Stramenopiles</taxon>
        <taxon>Oomycota</taxon>
        <taxon>Saprolegniomycetes</taxon>
        <taxon>Saprolegniales</taxon>
        <taxon>Verrucalvaceae</taxon>
        <taxon>Aphanomyces</taxon>
    </lineage>
</organism>
<dbReference type="Pfam" id="PF14771">
    <property type="entry name" value="DUF4476"/>
    <property type="match status" value="1"/>
</dbReference>
<evidence type="ECO:0000259" key="3">
    <source>
        <dbReference type="PROSITE" id="PS50222"/>
    </source>
</evidence>
<dbReference type="SMART" id="SM00368">
    <property type="entry name" value="LRR_RI"/>
    <property type="match status" value="5"/>
</dbReference>
<feature type="region of interest" description="Disordered" evidence="2">
    <location>
        <begin position="95"/>
        <end position="119"/>
    </location>
</feature>
<evidence type="ECO:0000256" key="2">
    <source>
        <dbReference type="SAM" id="MobiDB-lite"/>
    </source>
</evidence>
<dbReference type="EMBL" id="VJMJ01000292">
    <property type="protein sequence ID" value="KAF0723906.1"/>
    <property type="molecule type" value="Genomic_DNA"/>
</dbReference>
<dbReference type="Pfam" id="PF13516">
    <property type="entry name" value="LRR_6"/>
    <property type="match status" value="4"/>
</dbReference>
<dbReference type="Gene3D" id="3.80.10.10">
    <property type="entry name" value="Ribonuclease Inhibitor"/>
    <property type="match status" value="1"/>
</dbReference>
<accession>A0A6G0W9B4</accession>
<feature type="region of interest" description="Disordered" evidence="2">
    <location>
        <begin position="1"/>
        <end position="62"/>
    </location>
</feature>
<dbReference type="InterPro" id="IPR028011">
    <property type="entry name" value="DUF4476"/>
</dbReference>
<feature type="domain" description="EF-hand" evidence="3">
    <location>
        <begin position="646"/>
        <end position="681"/>
    </location>
</feature>
<dbReference type="SMART" id="SM00054">
    <property type="entry name" value="EFh"/>
    <property type="match status" value="4"/>
</dbReference>
<dbReference type="VEuPathDB" id="FungiDB:AeMF1_016069"/>
<feature type="domain" description="EF-hand" evidence="3">
    <location>
        <begin position="585"/>
        <end position="620"/>
    </location>
</feature>
<dbReference type="CDD" id="cd00051">
    <property type="entry name" value="EFh"/>
    <property type="match status" value="2"/>
</dbReference>
<protein>
    <recommendedName>
        <fullName evidence="3">EF-hand domain-containing protein</fullName>
    </recommendedName>
</protein>
<dbReference type="InterPro" id="IPR018247">
    <property type="entry name" value="EF_Hand_1_Ca_BS"/>
</dbReference>
<dbReference type="GO" id="GO:0005509">
    <property type="term" value="F:calcium ion binding"/>
    <property type="evidence" value="ECO:0007669"/>
    <property type="project" value="InterPro"/>
</dbReference>
<feature type="compositionally biased region" description="Polar residues" evidence="2">
    <location>
        <begin position="95"/>
        <end position="107"/>
    </location>
</feature>
<name>A0A6G0W9B4_9STRA</name>
<dbReference type="SUPFAM" id="SSF52047">
    <property type="entry name" value="RNI-like"/>
    <property type="match status" value="1"/>
</dbReference>
<dbReference type="PANTHER" id="PTHR24114">
    <property type="entry name" value="LEUCINE RICH REPEAT FAMILY PROTEIN"/>
    <property type="match status" value="1"/>
</dbReference>
<dbReference type="InterPro" id="IPR002048">
    <property type="entry name" value="EF_hand_dom"/>
</dbReference>
<dbReference type="Pfam" id="PF13499">
    <property type="entry name" value="EF-hand_7"/>
    <property type="match status" value="2"/>
</dbReference>
<dbReference type="PANTHER" id="PTHR24114:SF2">
    <property type="entry name" value="F-BOX DOMAIN-CONTAINING PROTEIN-RELATED"/>
    <property type="match status" value="1"/>
</dbReference>
<keyword evidence="1" id="KW-0106">Calcium</keyword>
<keyword evidence="5" id="KW-1185">Reference proteome</keyword>
<dbReference type="PROSITE" id="PS00018">
    <property type="entry name" value="EF_HAND_1"/>
    <property type="match status" value="3"/>
</dbReference>
<evidence type="ECO:0000313" key="4">
    <source>
        <dbReference type="EMBL" id="KAF0723906.1"/>
    </source>
</evidence>
<dbReference type="InterPro" id="IPR052394">
    <property type="entry name" value="LRR-containing"/>
</dbReference>
<gene>
    <name evidence="4" type="ORF">Ae201684_017286</name>
</gene>
<dbReference type="Gene3D" id="1.10.238.10">
    <property type="entry name" value="EF-hand"/>
    <property type="match status" value="2"/>
</dbReference>
<proteinExistence type="predicted"/>
<dbReference type="AlphaFoldDB" id="A0A6G0W9B4"/>
<dbReference type="InterPro" id="IPR011992">
    <property type="entry name" value="EF-hand-dom_pair"/>
</dbReference>
<dbReference type="InterPro" id="IPR032675">
    <property type="entry name" value="LRR_dom_sf"/>
</dbReference>
<dbReference type="PROSITE" id="PS50222">
    <property type="entry name" value="EF_HAND_2"/>
    <property type="match status" value="3"/>
</dbReference>